<evidence type="ECO:0000313" key="4">
    <source>
        <dbReference type="EMBL" id="MBJ7601289.1"/>
    </source>
</evidence>
<dbReference type="PROSITE" id="PS51318">
    <property type="entry name" value="TAT"/>
    <property type="match status" value="1"/>
</dbReference>
<sequence length="424" mass="45126">MSNSDRQRRLWSVQPSRRGFLSGAGKAAVTAGVGLGVSGFLEACATGTGTASTTTSGKDLTIGYAIGESGLLLPYDVPVADMGQLAIDDLNAKGGILGHKIQTVRADTKSVIENAAPAALEVVSKGAGFMVATADYDFGAGAALVAQQHNIVVFTIAGSTKWGVQGIGPMAFTMSSCANTQAASTAEWAYKQKGWKKVWILGDTVIAYQKDFTNYFQQRWNELAGSNGIVGMDTFKNPDASIAPQIARLKALPIQPDYVLLISFPPGGATAIRQLRSAGVTLPIMGVPPMDGNYWLDAVPGLSDFFYVETASVYGDDGNKKVNDLVSRFTKKTGQPPAIGENILGYAIVEAYAKAAQMAGSLDSNKVRQALERFRNVPLVCGPTSFTADKHYVHGRGNAILEVQNGKHRFVTYFTPEKVPEPQF</sequence>
<dbReference type="PANTHER" id="PTHR30483:SF6">
    <property type="entry name" value="PERIPLASMIC BINDING PROTEIN OF ABC TRANSPORTER FOR NATURAL AMINO ACIDS"/>
    <property type="match status" value="1"/>
</dbReference>
<dbReference type="Gene3D" id="3.40.50.2300">
    <property type="match status" value="2"/>
</dbReference>
<gene>
    <name evidence="4" type="ORF">JF922_24850</name>
</gene>
<dbReference type="Pfam" id="PF13458">
    <property type="entry name" value="Peripla_BP_6"/>
    <property type="match status" value="1"/>
</dbReference>
<dbReference type="InterPro" id="IPR028081">
    <property type="entry name" value="Leu-bd"/>
</dbReference>
<feature type="domain" description="Leucine-binding protein" evidence="3">
    <location>
        <begin position="61"/>
        <end position="393"/>
    </location>
</feature>
<dbReference type="EMBL" id="JAEKNR010000240">
    <property type="protein sequence ID" value="MBJ7601289.1"/>
    <property type="molecule type" value="Genomic_DNA"/>
</dbReference>
<name>A0A934K9F9_9BACT</name>
<dbReference type="InterPro" id="IPR028082">
    <property type="entry name" value="Peripla_BP_I"/>
</dbReference>
<dbReference type="Proteomes" id="UP000612893">
    <property type="component" value="Unassembled WGS sequence"/>
</dbReference>
<evidence type="ECO:0000313" key="5">
    <source>
        <dbReference type="Proteomes" id="UP000612893"/>
    </source>
</evidence>
<proteinExistence type="inferred from homology"/>
<dbReference type="InterPro" id="IPR006311">
    <property type="entry name" value="TAT_signal"/>
</dbReference>
<accession>A0A934K9F9</accession>
<organism evidence="4 5">
    <name type="scientific">Candidatus Nephthysia bennettiae</name>
    <dbReference type="NCBI Taxonomy" id="3127016"/>
    <lineage>
        <taxon>Bacteria</taxon>
        <taxon>Bacillati</taxon>
        <taxon>Candidatus Dormiibacterota</taxon>
        <taxon>Candidatus Dormibacteria</taxon>
        <taxon>Candidatus Dormibacterales</taxon>
        <taxon>Candidatus Dormibacteraceae</taxon>
        <taxon>Candidatus Nephthysia</taxon>
    </lineage>
</organism>
<dbReference type="InterPro" id="IPR051010">
    <property type="entry name" value="BCAA_transport"/>
</dbReference>
<evidence type="ECO:0000256" key="2">
    <source>
        <dbReference type="ARBA" id="ARBA00022729"/>
    </source>
</evidence>
<evidence type="ECO:0000256" key="1">
    <source>
        <dbReference type="ARBA" id="ARBA00010062"/>
    </source>
</evidence>
<dbReference type="AlphaFoldDB" id="A0A934K9F9"/>
<comment type="caution">
    <text evidence="4">The sequence shown here is derived from an EMBL/GenBank/DDBJ whole genome shotgun (WGS) entry which is preliminary data.</text>
</comment>
<evidence type="ECO:0000259" key="3">
    <source>
        <dbReference type="Pfam" id="PF13458"/>
    </source>
</evidence>
<keyword evidence="2" id="KW-0732">Signal</keyword>
<dbReference type="PANTHER" id="PTHR30483">
    <property type="entry name" value="LEUCINE-SPECIFIC-BINDING PROTEIN"/>
    <property type="match status" value="1"/>
</dbReference>
<dbReference type="SUPFAM" id="SSF53822">
    <property type="entry name" value="Periplasmic binding protein-like I"/>
    <property type="match status" value="1"/>
</dbReference>
<keyword evidence="5" id="KW-1185">Reference proteome</keyword>
<reference evidence="4" key="1">
    <citation type="submission" date="2020-10" db="EMBL/GenBank/DDBJ databases">
        <title>Ca. Dormibacterota MAGs.</title>
        <authorList>
            <person name="Montgomery K."/>
        </authorList>
    </citation>
    <scope>NUCLEOTIDE SEQUENCE [LARGE SCALE GENOMIC DNA]</scope>
    <source>
        <strain evidence="4">SC8812_S17_10</strain>
    </source>
</reference>
<protein>
    <submittedName>
        <fullName evidence="4">ABC transporter substrate-binding protein</fullName>
    </submittedName>
</protein>
<comment type="similarity">
    <text evidence="1">Belongs to the leucine-binding protein family.</text>
</comment>